<evidence type="ECO:0000256" key="1">
    <source>
        <dbReference type="ARBA" id="ARBA00022801"/>
    </source>
</evidence>
<sequence>MQNNSALSGTTPSPRRLLLKGGTVLIHGADDNVQALERDVLIENNRISKIGSAIGDVNDAEVIDCNYKIISPGFIDTHHHLWQTQLKGRHANELLLDYMASGNLQSSNYTKEDIYWGQLGGSLEALNAGTTTVVDHSHVNVFAGAAATAISATASSGLRCVYGYCPTARVASWSPFSMNPDMLAPWVMDEIQDLGEKAPFGNGRVTMGLAFDLWFFPDDVIQDLFKRAREAGLELATTHAVSNPQMGASDLVQKTKSLGLLDKRMLFSHLNGYAAESVKDLAEAGAHISSTPSTEMQMALGDPVCLNDDLPQAQGQSSLGIDCHSNQASSIVYEMRLGLQGSRAKHNQKLIDQDLAPRKISKTVQEAFNLGTIQGARAIGREDQLGSIAEGKLADLVIFDADTPELLCVADQDPIAAIVLHSTIGNVDTVIVDGIIRKRGGKLVDVAVEGGVEDITKKQSLGWSDVATAMRKSRTQILQREAEKQNLDELKQGVISAFGIDVSKLQG</sequence>
<evidence type="ECO:0000313" key="3">
    <source>
        <dbReference type="EMBL" id="KAF4336920.1"/>
    </source>
</evidence>
<organism evidence="3 4">
    <name type="scientific">Fusarium beomiforme</name>
    <dbReference type="NCBI Taxonomy" id="44412"/>
    <lineage>
        <taxon>Eukaryota</taxon>
        <taxon>Fungi</taxon>
        <taxon>Dikarya</taxon>
        <taxon>Ascomycota</taxon>
        <taxon>Pezizomycotina</taxon>
        <taxon>Sordariomycetes</taxon>
        <taxon>Hypocreomycetidae</taxon>
        <taxon>Hypocreales</taxon>
        <taxon>Nectriaceae</taxon>
        <taxon>Fusarium</taxon>
        <taxon>Fusarium burgessii species complex</taxon>
    </lineage>
</organism>
<dbReference type="SUPFAM" id="SSF51338">
    <property type="entry name" value="Composite domain of metallo-dependent hydrolases"/>
    <property type="match status" value="1"/>
</dbReference>
<dbReference type="InterPro" id="IPR011059">
    <property type="entry name" value="Metal-dep_hydrolase_composite"/>
</dbReference>
<dbReference type="GO" id="GO:0016810">
    <property type="term" value="F:hydrolase activity, acting on carbon-nitrogen (but not peptide) bonds"/>
    <property type="evidence" value="ECO:0007669"/>
    <property type="project" value="InterPro"/>
</dbReference>
<dbReference type="Proteomes" id="UP000730481">
    <property type="component" value="Unassembled WGS sequence"/>
</dbReference>
<dbReference type="Gene3D" id="2.30.40.10">
    <property type="entry name" value="Urease, subunit C, domain 1"/>
    <property type="match status" value="1"/>
</dbReference>
<dbReference type="PANTHER" id="PTHR43794:SF11">
    <property type="entry name" value="AMIDOHYDROLASE-RELATED DOMAIN-CONTAINING PROTEIN"/>
    <property type="match status" value="1"/>
</dbReference>
<dbReference type="InterPro" id="IPR050287">
    <property type="entry name" value="MTA/SAH_deaminase"/>
</dbReference>
<evidence type="ECO:0000259" key="2">
    <source>
        <dbReference type="Pfam" id="PF01979"/>
    </source>
</evidence>
<dbReference type="EMBL" id="PVQB02000458">
    <property type="protein sequence ID" value="KAF4336920.1"/>
    <property type="molecule type" value="Genomic_DNA"/>
</dbReference>
<comment type="caution">
    <text evidence="3">The sequence shown here is derived from an EMBL/GenBank/DDBJ whole genome shotgun (WGS) entry which is preliminary data.</text>
</comment>
<dbReference type="OrthoDB" id="194468at2759"/>
<dbReference type="AlphaFoldDB" id="A0A9P5ADU5"/>
<reference evidence="3" key="2">
    <citation type="submission" date="2020-02" db="EMBL/GenBank/DDBJ databases">
        <title>Identification and distribution of gene clusters putatively required for synthesis of sphingolipid metabolism inhibitors in phylogenetically diverse species of the filamentous fungus Fusarium.</title>
        <authorList>
            <person name="Kim H.-S."/>
            <person name="Busman M."/>
            <person name="Brown D.W."/>
            <person name="Divon H."/>
            <person name="Uhlig S."/>
            <person name="Proctor R.H."/>
        </authorList>
    </citation>
    <scope>NUCLEOTIDE SEQUENCE</scope>
    <source>
        <strain evidence="3">NRRL 25174</strain>
    </source>
</reference>
<gene>
    <name evidence="3" type="ORF">FBEOM_9220</name>
</gene>
<accession>A0A9P5ADU5</accession>
<dbReference type="PANTHER" id="PTHR43794">
    <property type="entry name" value="AMINOHYDROLASE SSNA-RELATED"/>
    <property type="match status" value="1"/>
</dbReference>
<keyword evidence="4" id="KW-1185">Reference proteome</keyword>
<evidence type="ECO:0000313" key="4">
    <source>
        <dbReference type="Proteomes" id="UP000730481"/>
    </source>
</evidence>
<dbReference type="SUPFAM" id="SSF51556">
    <property type="entry name" value="Metallo-dependent hydrolases"/>
    <property type="match status" value="1"/>
</dbReference>
<dbReference type="Gene3D" id="3.20.20.140">
    <property type="entry name" value="Metal-dependent hydrolases"/>
    <property type="match status" value="1"/>
</dbReference>
<reference evidence="3" key="1">
    <citation type="journal article" date="2017" name="Mycologia">
        <title>Fusarium algeriense, sp. nov., a novel toxigenic crown rot pathogen of durum wheat from Algeria is nested in the Fusarium burgessii species complex.</title>
        <authorList>
            <person name="Laraba I."/>
            <person name="Keddad A."/>
            <person name="Boureghda H."/>
            <person name="Abdallah N."/>
            <person name="Vaughan M.M."/>
            <person name="Proctor R.H."/>
            <person name="Busman M."/>
            <person name="O'Donnell K."/>
        </authorList>
    </citation>
    <scope>NUCLEOTIDE SEQUENCE</scope>
    <source>
        <strain evidence="3">NRRL 25174</strain>
    </source>
</reference>
<proteinExistence type="predicted"/>
<name>A0A9P5ADU5_9HYPO</name>
<feature type="domain" description="Amidohydrolase-related" evidence="2">
    <location>
        <begin position="69"/>
        <end position="434"/>
    </location>
</feature>
<dbReference type="InterPro" id="IPR006680">
    <property type="entry name" value="Amidohydro-rel"/>
</dbReference>
<dbReference type="InterPro" id="IPR032466">
    <property type="entry name" value="Metal_Hydrolase"/>
</dbReference>
<keyword evidence="1" id="KW-0378">Hydrolase</keyword>
<dbReference type="Pfam" id="PF01979">
    <property type="entry name" value="Amidohydro_1"/>
    <property type="match status" value="1"/>
</dbReference>
<protein>
    <submittedName>
        <fullName evidence="3">Cytosine deaminase</fullName>
    </submittedName>
</protein>